<dbReference type="HOGENOM" id="CLU_017444_4_1_1"/>
<sequence length="613" mass="69236">MDAIAIIGFADQVFSTSLKMYAIISGASQFGEEQDMLFWKFQLECLKFKVWHDNLTTSNDDPKALDMALLEQGEQVRQVVVGALQRIYKILNDAMHLYDKYGLVFIDKPSDGMNLAEVKVLSSNIFVKEPEVSAKNAQKAVSFWKRCKWQIKDKEKFGALLKDLSDLNNDLNDIFPSRMRNFLSDVVVSLLISSSKVPALDSAVKALTQGDGGKNLNSSGSYPLTTKPTDYARASVEKLAAIKRLAEALSINDTGPSSNGRQFSVLADDPNKLKTAFLASKASQGGTDFPPLENGFYQEQPVLVEWKKYDRTMPYRERQIIKNRVDKLAIFLNKTKPNDFCIPECTAYLHVDDESKFAFLYRLPTLAADQTKWTTLRDVFDRPSPTLSDRCSLEGRYLIAQTLARSLLQLHVCGWVHKGIRSSNILLFPKSSASIKNPDQSLLDERYDFSAPLVVGFGYSRPDKPDEETVERSSNPRRADDHDLYRHPKLIPTSASYRSGPRFKKQFDIYALGLVLFELAFQSPLVNFHRARDTPESFLARLRSWYVPQLASNMGTRYRDCVEYCLGVVDKERIALGVQSGTDLLSNQSGDDIQLDQLTEFSRKVVLPLGRYI</sequence>
<dbReference type="PANTHER" id="PTHR37542:SF1">
    <property type="entry name" value="PRION-INHIBITION AND PROPAGATION HELO DOMAIN-CONTAINING PROTEIN"/>
    <property type="match status" value="1"/>
</dbReference>
<dbReference type="GO" id="GO:0005524">
    <property type="term" value="F:ATP binding"/>
    <property type="evidence" value="ECO:0007669"/>
    <property type="project" value="InterPro"/>
</dbReference>
<dbReference type="InterPro" id="IPR011009">
    <property type="entry name" value="Kinase-like_dom_sf"/>
</dbReference>
<dbReference type="AlphaFoldDB" id="K3VY10"/>
<dbReference type="RefSeq" id="XP_009261384.1">
    <property type="nucleotide sequence ID" value="XM_009263109.1"/>
</dbReference>
<dbReference type="InterPro" id="IPR000719">
    <property type="entry name" value="Prot_kinase_dom"/>
</dbReference>
<evidence type="ECO:0000256" key="1">
    <source>
        <dbReference type="SAM" id="MobiDB-lite"/>
    </source>
</evidence>
<accession>K3VY10</accession>
<evidence type="ECO:0000313" key="4">
    <source>
        <dbReference type="Proteomes" id="UP000007978"/>
    </source>
</evidence>
<dbReference type="Gene3D" id="1.10.510.10">
    <property type="entry name" value="Transferase(Phosphotransferase) domain 1"/>
    <property type="match status" value="1"/>
</dbReference>
<feature type="region of interest" description="Disordered" evidence="1">
    <location>
        <begin position="460"/>
        <end position="483"/>
    </location>
</feature>
<dbReference type="OrthoDB" id="1911848at2759"/>
<dbReference type="Proteomes" id="UP000007978">
    <property type="component" value="Chromosome 2"/>
</dbReference>
<dbReference type="PANTHER" id="PTHR37542">
    <property type="entry name" value="HELO DOMAIN-CONTAINING PROTEIN-RELATED"/>
    <property type="match status" value="1"/>
</dbReference>
<dbReference type="Pfam" id="PF14479">
    <property type="entry name" value="HeLo"/>
    <property type="match status" value="1"/>
</dbReference>
<dbReference type="EMBL" id="AFNW01000324">
    <property type="protein sequence ID" value="EKJ69835.1"/>
    <property type="molecule type" value="Genomic_DNA"/>
</dbReference>
<dbReference type="Gene3D" id="1.20.120.1020">
    <property type="entry name" value="Prion-inhibition and propagation, HeLo domain"/>
    <property type="match status" value="1"/>
</dbReference>
<reference evidence="3 4" key="1">
    <citation type="journal article" date="2012" name="PLoS Pathog.">
        <title>Comparative pathogenomics reveals horizontally acquired novel virulence genes in fungi infecting cereal hosts.</title>
        <authorList>
            <person name="Gardiner D.M."/>
            <person name="McDonald M.C."/>
            <person name="Covarelli L."/>
            <person name="Solomon P.S."/>
            <person name="Rusu A.G."/>
            <person name="Marshall M."/>
            <person name="Kazan K."/>
            <person name="Chakraborty S."/>
            <person name="McDonald B.A."/>
            <person name="Manners J.M."/>
        </authorList>
    </citation>
    <scope>NUCLEOTIDE SEQUENCE [LARGE SCALE GENOMIC DNA]</scope>
    <source>
        <strain evidence="3 4">CS3096</strain>
    </source>
</reference>
<keyword evidence="4" id="KW-1185">Reference proteome</keyword>
<gene>
    <name evidence="3" type="ORF">FPSE_09992</name>
</gene>
<dbReference type="SUPFAM" id="SSF56112">
    <property type="entry name" value="Protein kinase-like (PK-like)"/>
    <property type="match status" value="1"/>
</dbReference>
<dbReference type="eggNOG" id="ENOG502SI3S">
    <property type="taxonomic scope" value="Eukaryota"/>
</dbReference>
<evidence type="ECO:0000313" key="3">
    <source>
        <dbReference type="EMBL" id="EKJ69835.1"/>
    </source>
</evidence>
<dbReference type="GeneID" id="20368609"/>
<dbReference type="InterPro" id="IPR038305">
    <property type="entry name" value="HeLo_sf"/>
</dbReference>
<protein>
    <recommendedName>
        <fullName evidence="2">Protein kinase domain-containing protein</fullName>
    </recommendedName>
</protein>
<dbReference type="InterPro" id="IPR029498">
    <property type="entry name" value="HeLo_dom"/>
</dbReference>
<proteinExistence type="predicted"/>
<dbReference type="GO" id="GO:0004672">
    <property type="term" value="F:protein kinase activity"/>
    <property type="evidence" value="ECO:0007669"/>
    <property type="project" value="InterPro"/>
</dbReference>
<name>K3VY10_FUSPC</name>
<evidence type="ECO:0000259" key="2">
    <source>
        <dbReference type="PROSITE" id="PS50011"/>
    </source>
</evidence>
<dbReference type="PROSITE" id="PS50011">
    <property type="entry name" value="PROTEIN_KINASE_DOM"/>
    <property type="match status" value="1"/>
</dbReference>
<comment type="caution">
    <text evidence="3">The sequence shown here is derived from an EMBL/GenBank/DDBJ whole genome shotgun (WGS) entry which is preliminary data.</text>
</comment>
<dbReference type="KEGG" id="fpu:FPSE_09992"/>
<organism evidence="3 4">
    <name type="scientific">Fusarium pseudograminearum (strain CS3096)</name>
    <name type="common">Wheat and barley crown-rot fungus</name>
    <dbReference type="NCBI Taxonomy" id="1028729"/>
    <lineage>
        <taxon>Eukaryota</taxon>
        <taxon>Fungi</taxon>
        <taxon>Dikarya</taxon>
        <taxon>Ascomycota</taxon>
        <taxon>Pezizomycotina</taxon>
        <taxon>Sordariomycetes</taxon>
        <taxon>Hypocreomycetidae</taxon>
        <taxon>Hypocreales</taxon>
        <taxon>Nectriaceae</taxon>
        <taxon>Fusarium</taxon>
    </lineage>
</organism>
<feature type="domain" description="Protein kinase" evidence="2">
    <location>
        <begin position="201"/>
        <end position="585"/>
    </location>
</feature>